<feature type="compositionally biased region" description="Low complexity" evidence="1">
    <location>
        <begin position="14"/>
        <end position="29"/>
    </location>
</feature>
<accession>A0A9N9UE89</accession>
<name>A0A9N9UE89_9HYPO</name>
<protein>
    <recommendedName>
        <fullName evidence="4">BZIP domain-containing protein</fullName>
    </recommendedName>
</protein>
<dbReference type="AlphaFoldDB" id="A0A9N9UE89"/>
<feature type="compositionally biased region" description="Polar residues" evidence="1">
    <location>
        <begin position="391"/>
        <end position="400"/>
    </location>
</feature>
<gene>
    <name evidence="2" type="ORF">CBYS24578_00008457</name>
</gene>
<reference evidence="2 3" key="2">
    <citation type="submission" date="2021-10" db="EMBL/GenBank/DDBJ databases">
        <authorList>
            <person name="Piombo E."/>
        </authorList>
    </citation>
    <scope>NUCLEOTIDE SEQUENCE [LARGE SCALE GENOMIC DNA]</scope>
</reference>
<feature type="region of interest" description="Disordered" evidence="1">
    <location>
        <begin position="387"/>
        <end position="407"/>
    </location>
</feature>
<dbReference type="PANTHER" id="PTHR37012:SF2">
    <property type="entry name" value="BZIP DOMAIN-CONTAINING PROTEIN-RELATED"/>
    <property type="match status" value="1"/>
</dbReference>
<feature type="region of interest" description="Disordered" evidence="1">
    <location>
        <begin position="1"/>
        <end position="53"/>
    </location>
</feature>
<organism evidence="2 3">
    <name type="scientific">Clonostachys byssicola</name>
    <dbReference type="NCBI Taxonomy" id="160290"/>
    <lineage>
        <taxon>Eukaryota</taxon>
        <taxon>Fungi</taxon>
        <taxon>Dikarya</taxon>
        <taxon>Ascomycota</taxon>
        <taxon>Pezizomycotina</taxon>
        <taxon>Sordariomycetes</taxon>
        <taxon>Hypocreomycetidae</taxon>
        <taxon>Hypocreales</taxon>
        <taxon>Bionectriaceae</taxon>
        <taxon>Clonostachys</taxon>
    </lineage>
</organism>
<evidence type="ECO:0008006" key="4">
    <source>
        <dbReference type="Google" id="ProtNLM"/>
    </source>
</evidence>
<dbReference type="CDD" id="cd14688">
    <property type="entry name" value="bZIP_YAP"/>
    <property type="match status" value="1"/>
</dbReference>
<sequence length="407" mass="44473">MPASAHSQTGFEMAATASPQSSGSQSPQTQRRELELQRKRARDRKSQQAMRDRTKWTIHTLGEQVAVLSTALDQRTRQLASAESKLAFVETENTQLRTQNAALQLSLMGRNGEGGDVDGAPHSSSVVSSAAHLAAGSGPGGFGSLPTPVWELCPRNTPPTCLADHIFQSFVDGSRTGGALTPSSSNEGRSRSISVGAGKANLRPSLSCLIDQKSHSDDDDIHAVVADVLKTYREIEGLPEQVAIFSSISMLLKWMVLLDQQSWGLLPNWLRPTHNQIRTPHAAWIDRVPWPQAREYLIKHPEITLDDWAAVYSAGLKVNWPYDPSTVLLGASVNALGTSGITINPVFEEHLRQLRHWTVGDSFRRRFPELARIIDLDCGPLPATIECPPIQQMSPTSSISLPHPSPK</sequence>
<dbReference type="EMBL" id="CABFNO020001379">
    <property type="protein sequence ID" value="CAG9983947.1"/>
    <property type="molecule type" value="Genomic_DNA"/>
</dbReference>
<dbReference type="Pfam" id="PF11905">
    <property type="entry name" value="DUF3425"/>
    <property type="match status" value="1"/>
</dbReference>
<feature type="compositionally biased region" description="Basic and acidic residues" evidence="1">
    <location>
        <begin position="30"/>
        <end position="53"/>
    </location>
</feature>
<dbReference type="OrthoDB" id="2985014at2759"/>
<dbReference type="Proteomes" id="UP000754883">
    <property type="component" value="Unassembled WGS sequence"/>
</dbReference>
<proteinExistence type="predicted"/>
<evidence type="ECO:0000313" key="3">
    <source>
        <dbReference type="Proteomes" id="UP000754883"/>
    </source>
</evidence>
<evidence type="ECO:0000256" key="1">
    <source>
        <dbReference type="SAM" id="MobiDB-lite"/>
    </source>
</evidence>
<feature type="compositionally biased region" description="Polar residues" evidence="1">
    <location>
        <begin position="1"/>
        <end position="10"/>
    </location>
</feature>
<dbReference type="PANTHER" id="PTHR37012">
    <property type="entry name" value="B-ZIP TRANSCRIPTION FACTOR (EUROFUNG)-RELATED"/>
    <property type="match status" value="1"/>
</dbReference>
<reference evidence="3" key="1">
    <citation type="submission" date="2019-06" db="EMBL/GenBank/DDBJ databases">
        <authorList>
            <person name="Broberg M."/>
        </authorList>
    </citation>
    <scope>NUCLEOTIDE SEQUENCE [LARGE SCALE GENOMIC DNA]</scope>
</reference>
<comment type="caution">
    <text evidence="2">The sequence shown here is derived from an EMBL/GenBank/DDBJ whole genome shotgun (WGS) entry which is preliminary data.</text>
</comment>
<evidence type="ECO:0000313" key="2">
    <source>
        <dbReference type="EMBL" id="CAG9983947.1"/>
    </source>
</evidence>
<keyword evidence="3" id="KW-1185">Reference proteome</keyword>
<dbReference type="InterPro" id="IPR021833">
    <property type="entry name" value="DUF3425"/>
</dbReference>